<evidence type="ECO:0000313" key="2">
    <source>
        <dbReference type="EMBL" id="KFU77557.1"/>
    </source>
</evidence>
<dbReference type="AlphaFoldDB" id="A0A2P2FLG4"/>
<feature type="region of interest" description="Disordered" evidence="1">
    <location>
        <begin position="104"/>
        <end position="126"/>
    </location>
</feature>
<feature type="region of interest" description="Disordered" evidence="1">
    <location>
        <begin position="1"/>
        <end position="72"/>
    </location>
</feature>
<reference evidence="2 3" key="1">
    <citation type="journal article" date="2014" name="Genome Announc.">
        <title>Draft Genome Sequence of Amycolatopsis lurida NRRL 2430, Producer of the Glycopeptide Family Antibiotic Ristocetin.</title>
        <authorList>
            <person name="Kwun M.J."/>
            <person name="Hong H.J."/>
        </authorList>
    </citation>
    <scope>NUCLEOTIDE SEQUENCE [LARGE SCALE GENOMIC DNA]</scope>
    <source>
        <strain evidence="2 3">NRRL 2430</strain>
    </source>
</reference>
<name>A0A2P2FLG4_AMYLU</name>
<keyword evidence="3" id="KW-1185">Reference proteome</keyword>
<accession>A0A2P2FLG4</accession>
<proteinExistence type="predicted"/>
<evidence type="ECO:0000313" key="3">
    <source>
        <dbReference type="Proteomes" id="UP000256220"/>
    </source>
</evidence>
<comment type="caution">
    <text evidence="2">The sequence shown here is derived from an EMBL/GenBank/DDBJ whole genome shotgun (WGS) entry which is preliminary data.</text>
</comment>
<organism evidence="2 3">
    <name type="scientific">Amycolatopsis lurida NRRL 2430</name>
    <dbReference type="NCBI Taxonomy" id="1460371"/>
    <lineage>
        <taxon>Bacteria</taxon>
        <taxon>Bacillati</taxon>
        <taxon>Actinomycetota</taxon>
        <taxon>Actinomycetes</taxon>
        <taxon>Pseudonocardiales</taxon>
        <taxon>Pseudonocardiaceae</taxon>
        <taxon>Amycolatopsis</taxon>
    </lineage>
</organism>
<dbReference type="Proteomes" id="UP000256220">
    <property type="component" value="Unassembled WGS sequence"/>
</dbReference>
<sequence length="126" mass="11259">MGGAVFALPGGSPGARPLRRSPPDGGEPAGSRGPGGVGGSAVRTGTGLALVRGVSPTGSGASCDSDGEGVRDSSVVVAGGGIAGGGVTGGGATGGGDVACGVGSGLGSSAAGRSGTPENATRRSTP</sequence>
<gene>
    <name evidence="2" type="ORF">BB31_30580</name>
</gene>
<evidence type="ECO:0000256" key="1">
    <source>
        <dbReference type="SAM" id="MobiDB-lite"/>
    </source>
</evidence>
<protein>
    <submittedName>
        <fullName evidence="2">Uncharacterized protein</fullName>
    </submittedName>
</protein>
<dbReference type="EMBL" id="JFBM01000032">
    <property type="protein sequence ID" value="KFU77557.1"/>
    <property type="molecule type" value="Genomic_DNA"/>
</dbReference>
<feature type="compositionally biased region" description="Polar residues" evidence="1">
    <location>
        <begin position="116"/>
        <end position="126"/>
    </location>
</feature>